<proteinExistence type="predicted"/>
<name>A0ABR9CMR3_9HYPH</name>
<gene>
    <name evidence="1" type="ORF">IG616_11405</name>
</gene>
<accession>A0ABR9CMR3</accession>
<comment type="caution">
    <text evidence="1">The sequence shown here is derived from an EMBL/GenBank/DDBJ whole genome shotgun (WGS) entry which is preliminary data.</text>
</comment>
<dbReference type="SUPFAM" id="SSF48613">
    <property type="entry name" value="Heme oxygenase-like"/>
    <property type="match status" value="1"/>
</dbReference>
<organism evidence="1 2">
    <name type="scientific">Roseibium litorale</name>
    <dbReference type="NCBI Taxonomy" id="2803841"/>
    <lineage>
        <taxon>Bacteria</taxon>
        <taxon>Pseudomonadati</taxon>
        <taxon>Pseudomonadota</taxon>
        <taxon>Alphaproteobacteria</taxon>
        <taxon>Hyphomicrobiales</taxon>
        <taxon>Stappiaceae</taxon>
        <taxon>Roseibium</taxon>
    </lineage>
</organism>
<sequence length="181" mass="20303">MTDRRKLLRDHTNHLHKKLDDNVGPLGSNEQYLRYLHGMLQFRHPLEQQIAASKIPAEFDDFVPSMISEEIESDLRSLDTKPIFLPASITEPQPFELSQLLGVLYVLEGSSLGAHFLVKQAHQLGFGEANGASHLAKQTSRKGNWKAFCALLEQIETIDEKAMTSAARTTFSLALDAFEKV</sequence>
<dbReference type="Proteomes" id="UP000632063">
    <property type="component" value="Unassembled WGS sequence"/>
</dbReference>
<dbReference type="Gene3D" id="1.20.910.10">
    <property type="entry name" value="Heme oxygenase-like"/>
    <property type="match status" value="1"/>
</dbReference>
<reference evidence="1 2" key="2">
    <citation type="journal article" date="2021" name="Int. J. Syst. Evol. Microbiol.">
        <title>Roseibium litorale sp. nov., isolated from a tidal flat sediment and proposal for the reclassification of Labrenzia polysiphoniae as Roseibium polysiphoniae comb. nov.</title>
        <authorList>
            <person name="Liu Y."/>
            <person name="Pei T."/>
            <person name="Du J."/>
            <person name="Chao M."/>
            <person name="Deng M.R."/>
            <person name="Zhu H."/>
        </authorList>
    </citation>
    <scope>NUCLEOTIDE SEQUENCE [LARGE SCALE GENOMIC DNA]</scope>
    <source>
        <strain evidence="1 2">4C16A</strain>
    </source>
</reference>
<dbReference type="Pfam" id="PF01126">
    <property type="entry name" value="Heme_oxygenase"/>
    <property type="match status" value="1"/>
</dbReference>
<dbReference type="CDD" id="cd19166">
    <property type="entry name" value="HemeO-bac"/>
    <property type="match status" value="1"/>
</dbReference>
<protein>
    <submittedName>
        <fullName evidence="1">Biliverdin-producing heme oxygenase</fullName>
    </submittedName>
</protein>
<evidence type="ECO:0000313" key="2">
    <source>
        <dbReference type="Proteomes" id="UP000632063"/>
    </source>
</evidence>
<reference evidence="2" key="1">
    <citation type="submission" date="2020-09" db="EMBL/GenBank/DDBJ databases">
        <title>The genome sequence of strain Labrenzia suaedae 4C16A.</title>
        <authorList>
            <person name="Liu Y."/>
        </authorList>
    </citation>
    <scope>NUCLEOTIDE SEQUENCE [LARGE SCALE GENOMIC DNA]</scope>
    <source>
        <strain evidence="2">4C16A</strain>
    </source>
</reference>
<dbReference type="EMBL" id="JACYXI010000006">
    <property type="protein sequence ID" value="MBD8892159.1"/>
    <property type="molecule type" value="Genomic_DNA"/>
</dbReference>
<dbReference type="InterPro" id="IPR016084">
    <property type="entry name" value="Haem_Oase-like_multi-hlx"/>
</dbReference>
<evidence type="ECO:0000313" key="1">
    <source>
        <dbReference type="EMBL" id="MBD8892159.1"/>
    </source>
</evidence>
<keyword evidence="2" id="KW-1185">Reference proteome</keyword>
<dbReference type="InterPro" id="IPR016053">
    <property type="entry name" value="Haem_Oase-like"/>
</dbReference>
<dbReference type="RefSeq" id="WP_192148279.1">
    <property type="nucleotide sequence ID" value="NZ_JACYXI010000006.1"/>
</dbReference>